<feature type="compositionally biased region" description="Basic and acidic residues" evidence="1">
    <location>
        <begin position="104"/>
        <end position="113"/>
    </location>
</feature>
<evidence type="ECO:0000313" key="2">
    <source>
        <dbReference type="EMBL" id="GDY33092.1"/>
    </source>
</evidence>
<name>A0A4D4JCJ4_9PSEU</name>
<protein>
    <submittedName>
        <fullName evidence="2">Uncharacterized protein</fullName>
    </submittedName>
</protein>
<dbReference type="RefSeq" id="WP_137816072.1">
    <property type="nucleotide sequence ID" value="NZ_BJFL01000034.1"/>
</dbReference>
<evidence type="ECO:0000256" key="1">
    <source>
        <dbReference type="SAM" id="MobiDB-lite"/>
    </source>
</evidence>
<sequence length="113" mass="12516">MTTPGAEPAGDRTPDPRAARVANLSRQLGDQLLAGQTPQQQAIARRIFDDMRAGAEVDQVKDLIAELSRTATEDQRRRDGQPATQPPRMPARSPQAAAENEEEWVWKWDGNGR</sequence>
<comment type="caution">
    <text evidence="2">The sequence shown here is derived from an EMBL/GenBank/DDBJ whole genome shotgun (WGS) entry which is preliminary data.</text>
</comment>
<dbReference type="Proteomes" id="UP000298860">
    <property type="component" value="Unassembled WGS sequence"/>
</dbReference>
<feature type="compositionally biased region" description="Basic and acidic residues" evidence="1">
    <location>
        <begin position="71"/>
        <end position="80"/>
    </location>
</feature>
<feature type="region of interest" description="Disordered" evidence="1">
    <location>
        <begin position="68"/>
        <end position="113"/>
    </location>
</feature>
<accession>A0A4D4JCJ4</accession>
<dbReference type="AlphaFoldDB" id="A0A4D4JCJ4"/>
<gene>
    <name evidence="2" type="ORF">GTS_47250</name>
</gene>
<keyword evidence="3" id="KW-1185">Reference proteome</keyword>
<organism evidence="2 3">
    <name type="scientific">Gandjariella thermophila</name>
    <dbReference type="NCBI Taxonomy" id="1931992"/>
    <lineage>
        <taxon>Bacteria</taxon>
        <taxon>Bacillati</taxon>
        <taxon>Actinomycetota</taxon>
        <taxon>Actinomycetes</taxon>
        <taxon>Pseudonocardiales</taxon>
        <taxon>Pseudonocardiaceae</taxon>
        <taxon>Gandjariella</taxon>
    </lineage>
</organism>
<evidence type="ECO:0000313" key="3">
    <source>
        <dbReference type="Proteomes" id="UP000298860"/>
    </source>
</evidence>
<reference evidence="3" key="1">
    <citation type="submission" date="2019-04" db="EMBL/GenBank/DDBJ databases">
        <title>Draft genome sequence of Pseudonocardiaceae bacterium SL3-2-4.</title>
        <authorList>
            <person name="Ningsih F."/>
            <person name="Yokota A."/>
            <person name="Sakai Y."/>
            <person name="Nanatani K."/>
            <person name="Yabe S."/>
            <person name="Oetari A."/>
            <person name="Sjamsuridzal W."/>
        </authorList>
    </citation>
    <scope>NUCLEOTIDE SEQUENCE [LARGE SCALE GENOMIC DNA]</scope>
    <source>
        <strain evidence="3">SL3-2-4</strain>
    </source>
</reference>
<dbReference type="EMBL" id="BJFL01000034">
    <property type="protein sequence ID" value="GDY33092.1"/>
    <property type="molecule type" value="Genomic_DNA"/>
</dbReference>
<proteinExistence type="predicted"/>
<dbReference type="OrthoDB" id="4337419at2"/>